<dbReference type="PROSITE" id="PS51725">
    <property type="entry name" value="ABM"/>
    <property type="match status" value="1"/>
</dbReference>
<dbReference type="RefSeq" id="WP_243248848.1">
    <property type="nucleotide sequence ID" value="NZ_LOHG01000026.1"/>
</dbReference>
<reference evidence="2 3" key="1">
    <citation type="submission" date="2015-12" db="EMBL/GenBank/DDBJ databases">
        <title>Phylogenomics in the description of a new species in the Pseudomonas syringae group.</title>
        <authorList>
            <person name="Busquets A."/>
            <person name="Gomila M."/>
            <person name="Beiki F."/>
            <person name="Rahimian H."/>
            <person name="Mulet M."/>
            <person name="Sanchez D."/>
            <person name="Garcia-Valdes E."/>
            <person name="Lalucat J."/>
        </authorList>
    </citation>
    <scope>NUCLEOTIDE SEQUENCE [LARGE SCALE GENOMIC DNA]</scope>
    <source>
        <strain evidence="2 3">S25</strain>
    </source>
</reference>
<evidence type="ECO:0000313" key="2">
    <source>
        <dbReference type="EMBL" id="MCI8212675.1"/>
    </source>
</evidence>
<sequence length="105" mass="11357">MTIAAVNTLEIRINPEADPQLEPQLRSCTARIENMPGCLGYSLIRSTGEDGLWILSGYWSSSEAMTAHFSSEPMTEIVSALIESCAHLTFSRLAPVLAEAQSDGV</sequence>
<accession>A0ABS9ZQ28</accession>
<dbReference type="Gene3D" id="3.30.70.100">
    <property type="match status" value="1"/>
</dbReference>
<keyword evidence="3" id="KW-1185">Reference proteome</keyword>
<dbReference type="Pfam" id="PF03992">
    <property type="entry name" value="ABM"/>
    <property type="match status" value="1"/>
</dbReference>
<dbReference type="Proteomes" id="UP001320513">
    <property type="component" value="Unassembled WGS sequence"/>
</dbReference>
<evidence type="ECO:0000259" key="1">
    <source>
        <dbReference type="PROSITE" id="PS51725"/>
    </source>
</evidence>
<proteinExistence type="predicted"/>
<evidence type="ECO:0000313" key="3">
    <source>
        <dbReference type="Proteomes" id="UP001320513"/>
    </source>
</evidence>
<comment type="caution">
    <text evidence="2">The sequence shown here is derived from an EMBL/GenBank/DDBJ whole genome shotgun (WGS) entry which is preliminary data.</text>
</comment>
<name>A0ABS9ZQ28_9PSED</name>
<organism evidence="2 3">
    <name type="scientific">Pseudomonas maioricensis</name>
    <dbReference type="NCBI Taxonomy" id="1766623"/>
    <lineage>
        <taxon>Bacteria</taxon>
        <taxon>Pseudomonadati</taxon>
        <taxon>Pseudomonadota</taxon>
        <taxon>Gammaproteobacteria</taxon>
        <taxon>Pseudomonadales</taxon>
        <taxon>Pseudomonadaceae</taxon>
        <taxon>Pseudomonas</taxon>
    </lineage>
</organism>
<gene>
    <name evidence="2" type="ORF">AUC61_24385</name>
</gene>
<dbReference type="EMBL" id="LOHG01000026">
    <property type="protein sequence ID" value="MCI8212675.1"/>
    <property type="molecule type" value="Genomic_DNA"/>
</dbReference>
<dbReference type="InterPro" id="IPR007138">
    <property type="entry name" value="ABM_dom"/>
</dbReference>
<dbReference type="SUPFAM" id="SSF54909">
    <property type="entry name" value="Dimeric alpha+beta barrel"/>
    <property type="match status" value="1"/>
</dbReference>
<dbReference type="InterPro" id="IPR011008">
    <property type="entry name" value="Dimeric_a/b-barrel"/>
</dbReference>
<feature type="domain" description="ABM" evidence="1">
    <location>
        <begin position="5"/>
        <end position="97"/>
    </location>
</feature>
<protein>
    <recommendedName>
        <fullName evidence="1">ABM domain-containing protein</fullName>
    </recommendedName>
</protein>